<evidence type="ECO:0000313" key="6">
    <source>
        <dbReference type="Proteomes" id="UP000694844"/>
    </source>
</evidence>
<dbReference type="GO" id="GO:0007156">
    <property type="term" value="P:homophilic cell adhesion via plasma membrane adhesion molecules"/>
    <property type="evidence" value="ECO:0007669"/>
    <property type="project" value="TreeGrafter"/>
</dbReference>
<dbReference type="RefSeq" id="XP_022327699.1">
    <property type="nucleotide sequence ID" value="XM_022471991.1"/>
</dbReference>
<keyword evidence="2" id="KW-1015">Disulfide bond</keyword>
<dbReference type="KEGG" id="cvn:111127013"/>
<sequence length="402" mass="44667">MMDVMFVYMIFLGLIHTAFLATIIKGKDVHVFASYENLTLTCEYESISSIPSSDLVKLKFYDKDDVNFGMERGFMHSHRFLSANKISSVLIKHMVDSFDAGTYICKFNNDNSKRFKTEVVIVHFTTIGDDYDNIAGERQPNKLQCNYIVQKESFLNAQSKVMWKMGDKAAESLSDRHKVNGTVLTIVNTAWTDVGPYTCVVTVSWGGTSNPDNAESVTSIVPLRGAPKLGKMDTSKNVVLGDDLEITCDVSGYPYPTVNWFKDGKPLMSDKRITLSDNGVYRKAILGINNLEFEDKGEYTCTATSPENPLGVTATIDISVKGKSLKAETLSTSHETGVIAGSIIGTLVLLTTAIVLVYFARRHNKCTCKKRSEENIRNNPKQSSDLVEEILVTQPLQVSREN</sequence>
<keyword evidence="4" id="KW-0812">Transmembrane</keyword>
<dbReference type="InterPro" id="IPR003599">
    <property type="entry name" value="Ig_sub"/>
</dbReference>
<organism evidence="6 7">
    <name type="scientific">Crassostrea virginica</name>
    <name type="common">Eastern oyster</name>
    <dbReference type="NCBI Taxonomy" id="6565"/>
    <lineage>
        <taxon>Eukaryota</taxon>
        <taxon>Metazoa</taxon>
        <taxon>Spiralia</taxon>
        <taxon>Lophotrochozoa</taxon>
        <taxon>Mollusca</taxon>
        <taxon>Bivalvia</taxon>
        <taxon>Autobranchia</taxon>
        <taxon>Pteriomorphia</taxon>
        <taxon>Ostreida</taxon>
        <taxon>Ostreoidea</taxon>
        <taxon>Ostreidae</taxon>
        <taxon>Crassostrea</taxon>
    </lineage>
</organism>
<dbReference type="Proteomes" id="UP000694844">
    <property type="component" value="Chromosome 3"/>
</dbReference>
<dbReference type="Gene3D" id="2.60.40.10">
    <property type="entry name" value="Immunoglobulins"/>
    <property type="match status" value="2"/>
</dbReference>
<dbReference type="AlphaFoldDB" id="A0A8B8DJC4"/>
<proteinExistence type="predicted"/>
<dbReference type="PANTHER" id="PTHR45080">
    <property type="entry name" value="CONTACTIN 5"/>
    <property type="match status" value="1"/>
</dbReference>
<dbReference type="PANTHER" id="PTHR45080:SF8">
    <property type="entry name" value="IG-LIKE DOMAIN-CONTAINING PROTEIN"/>
    <property type="match status" value="1"/>
</dbReference>
<dbReference type="SMART" id="SM00409">
    <property type="entry name" value="IG"/>
    <property type="match status" value="3"/>
</dbReference>
<keyword evidence="3" id="KW-0393">Immunoglobulin domain</keyword>
<evidence type="ECO:0000259" key="5">
    <source>
        <dbReference type="PROSITE" id="PS50835"/>
    </source>
</evidence>
<dbReference type="Pfam" id="PF07679">
    <property type="entry name" value="I-set"/>
    <property type="match status" value="1"/>
</dbReference>
<keyword evidence="1" id="KW-0732">Signal</keyword>
<gene>
    <name evidence="7" type="primary">LOC111127013</name>
</gene>
<keyword evidence="4" id="KW-0472">Membrane</keyword>
<dbReference type="GO" id="GO:0005886">
    <property type="term" value="C:plasma membrane"/>
    <property type="evidence" value="ECO:0007669"/>
    <property type="project" value="TreeGrafter"/>
</dbReference>
<protein>
    <submittedName>
        <fullName evidence="7">Hemicentin-1-like isoform X1</fullName>
    </submittedName>
</protein>
<feature type="domain" description="Ig-like" evidence="5">
    <location>
        <begin position="136"/>
        <end position="218"/>
    </location>
</feature>
<dbReference type="InterPro" id="IPR013098">
    <property type="entry name" value="Ig_I-set"/>
</dbReference>
<evidence type="ECO:0000256" key="4">
    <source>
        <dbReference type="SAM" id="Phobius"/>
    </source>
</evidence>
<dbReference type="InterPro" id="IPR007110">
    <property type="entry name" value="Ig-like_dom"/>
</dbReference>
<dbReference type="OrthoDB" id="5970915at2759"/>
<dbReference type="InterPro" id="IPR036179">
    <property type="entry name" value="Ig-like_dom_sf"/>
</dbReference>
<dbReference type="SMART" id="SM00408">
    <property type="entry name" value="IGc2"/>
    <property type="match status" value="1"/>
</dbReference>
<dbReference type="InterPro" id="IPR050958">
    <property type="entry name" value="Cell_Adh-Cytoskel_Orgn"/>
</dbReference>
<dbReference type="InterPro" id="IPR003598">
    <property type="entry name" value="Ig_sub2"/>
</dbReference>
<reference evidence="7" key="1">
    <citation type="submission" date="2025-08" db="UniProtKB">
        <authorList>
            <consortium name="RefSeq"/>
        </authorList>
    </citation>
    <scope>IDENTIFICATION</scope>
    <source>
        <tissue evidence="7">Whole sample</tissue>
    </source>
</reference>
<accession>A0A8B8DJC4</accession>
<dbReference type="SUPFAM" id="SSF48726">
    <property type="entry name" value="Immunoglobulin"/>
    <property type="match status" value="2"/>
</dbReference>
<dbReference type="PROSITE" id="PS50835">
    <property type="entry name" value="IG_LIKE"/>
    <property type="match status" value="2"/>
</dbReference>
<evidence type="ECO:0000313" key="7">
    <source>
        <dbReference type="RefSeq" id="XP_022327699.1"/>
    </source>
</evidence>
<feature type="transmembrane region" description="Helical" evidence="4">
    <location>
        <begin position="338"/>
        <end position="360"/>
    </location>
</feature>
<evidence type="ECO:0000256" key="2">
    <source>
        <dbReference type="ARBA" id="ARBA00023157"/>
    </source>
</evidence>
<evidence type="ECO:0000256" key="3">
    <source>
        <dbReference type="ARBA" id="ARBA00023319"/>
    </source>
</evidence>
<evidence type="ECO:0000256" key="1">
    <source>
        <dbReference type="ARBA" id="ARBA00022729"/>
    </source>
</evidence>
<dbReference type="FunFam" id="2.60.40.10:FF:000032">
    <property type="entry name" value="palladin isoform X1"/>
    <property type="match status" value="1"/>
</dbReference>
<dbReference type="InterPro" id="IPR013783">
    <property type="entry name" value="Ig-like_fold"/>
</dbReference>
<feature type="domain" description="Ig-like" evidence="5">
    <location>
        <begin position="227"/>
        <end position="319"/>
    </location>
</feature>
<keyword evidence="4" id="KW-1133">Transmembrane helix</keyword>
<keyword evidence="6" id="KW-1185">Reference proteome</keyword>
<name>A0A8B8DJC4_CRAVI</name>
<dbReference type="GeneID" id="111127013"/>